<protein>
    <recommendedName>
        <fullName evidence="4">Checkpoint protein</fullName>
    </recommendedName>
</protein>
<name>A0A1E4SMD6_9ASCO</name>
<dbReference type="InterPro" id="IPR016580">
    <property type="entry name" value="HUS1"/>
</dbReference>
<gene>
    <name evidence="5" type="ORF">CANTADRAFT_46984</name>
</gene>
<accession>A0A1E4SMD6</accession>
<dbReference type="GO" id="GO:0000723">
    <property type="term" value="P:telomere maintenance"/>
    <property type="evidence" value="ECO:0007669"/>
    <property type="project" value="TreeGrafter"/>
</dbReference>
<evidence type="ECO:0000313" key="6">
    <source>
        <dbReference type="Proteomes" id="UP000094285"/>
    </source>
</evidence>
<dbReference type="Proteomes" id="UP000094285">
    <property type="component" value="Unassembled WGS sequence"/>
</dbReference>
<sequence>MKLKLRTQSTEALKTTLSLISQIRRFVILQFTPSQLQVILVNGQSVTLEPQVWCKLNMTTMFDQIEIQSLRDNTILLEINVELLLQTLRNFDRANSDGLNIRLQRKDSAGGQGVNTHNGRTASLALFYSNFNANTNTINHTFRIPVKILKSSHDSAMLREPELSEVDLIMRLPPEFVATYKRLEKFKKTANNDLVTIKATRRSGGFLGFVLEEDGKYKVTISWNQQLEVQKPNADANFDSDSIRLAVLKNQDQGPDEEDPSEDKEISVRLKDWQMASKIVATCKTVVFLITPREVVLHCMLEDSEDVEIIYYIAGIRRDPF</sequence>
<dbReference type="GO" id="GO:0035861">
    <property type="term" value="C:site of double-strand break"/>
    <property type="evidence" value="ECO:0007669"/>
    <property type="project" value="TreeGrafter"/>
</dbReference>
<proteinExistence type="inferred from homology"/>
<dbReference type="PANTHER" id="PTHR12900:SF0">
    <property type="entry name" value="CHECKPOINT PROTEIN"/>
    <property type="match status" value="1"/>
</dbReference>
<evidence type="ECO:0000313" key="5">
    <source>
        <dbReference type="EMBL" id="ODV80694.1"/>
    </source>
</evidence>
<keyword evidence="6" id="KW-1185">Reference proteome</keyword>
<dbReference type="RefSeq" id="XP_020065816.1">
    <property type="nucleotide sequence ID" value="XM_020209410.1"/>
</dbReference>
<comment type="subcellular location">
    <subcellularLocation>
        <location evidence="1">Nucleus</location>
    </subcellularLocation>
</comment>
<dbReference type="OrthoDB" id="419537at2759"/>
<dbReference type="GeneID" id="30983546"/>
<dbReference type="GO" id="GO:0044778">
    <property type="term" value="P:meiotic DNA integrity checkpoint signaling"/>
    <property type="evidence" value="ECO:0007669"/>
    <property type="project" value="TreeGrafter"/>
</dbReference>
<evidence type="ECO:0000256" key="3">
    <source>
        <dbReference type="ARBA" id="ARBA00023242"/>
    </source>
</evidence>
<dbReference type="PANTHER" id="PTHR12900">
    <property type="entry name" value="MITOTIC AND DNA DAMAGE CHECKPOINT PROTEIN HUS1"/>
    <property type="match status" value="1"/>
</dbReference>
<evidence type="ECO:0000256" key="2">
    <source>
        <dbReference type="ARBA" id="ARBA00005563"/>
    </source>
</evidence>
<dbReference type="Pfam" id="PF04005">
    <property type="entry name" value="Hus1"/>
    <property type="match status" value="1"/>
</dbReference>
<dbReference type="PIRSF" id="PIRSF011312">
    <property type="entry name" value="Cell_cycle_HUS1"/>
    <property type="match status" value="1"/>
</dbReference>
<dbReference type="GO" id="GO:0005730">
    <property type="term" value="C:nucleolus"/>
    <property type="evidence" value="ECO:0007669"/>
    <property type="project" value="InterPro"/>
</dbReference>
<evidence type="ECO:0000256" key="1">
    <source>
        <dbReference type="ARBA" id="ARBA00004123"/>
    </source>
</evidence>
<dbReference type="STRING" id="984487.A0A1E4SMD6"/>
<dbReference type="Gene3D" id="3.70.10.10">
    <property type="match status" value="1"/>
</dbReference>
<dbReference type="EMBL" id="KV453910">
    <property type="protein sequence ID" value="ODV80694.1"/>
    <property type="molecule type" value="Genomic_DNA"/>
</dbReference>
<keyword evidence="3" id="KW-0539">Nucleus</keyword>
<dbReference type="GO" id="GO:0033314">
    <property type="term" value="P:mitotic DNA replication checkpoint signaling"/>
    <property type="evidence" value="ECO:0007669"/>
    <property type="project" value="TreeGrafter"/>
</dbReference>
<dbReference type="GO" id="GO:0000724">
    <property type="term" value="P:double-strand break repair via homologous recombination"/>
    <property type="evidence" value="ECO:0007669"/>
    <property type="project" value="TreeGrafter"/>
</dbReference>
<evidence type="ECO:0000256" key="4">
    <source>
        <dbReference type="PIRNR" id="PIRNR011312"/>
    </source>
</evidence>
<dbReference type="InterPro" id="IPR007150">
    <property type="entry name" value="HUS1/Mec3"/>
</dbReference>
<dbReference type="AlphaFoldDB" id="A0A1E4SMD6"/>
<organism evidence="5 6">
    <name type="scientific">Suhomyces tanzawaensis NRRL Y-17324</name>
    <dbReference type="NCBI Taxonomy" id="984487"/>
    <lineage>
        <taxon>Eukaryota</taxon>
        <taxon>Fungi</taxon>
        <taxon>Dikarya</taxon>
        <taxon>Ascomycota</taxon>
        <taxon>Saccharomycotina</taxon>
        <taxon>Pichiomycetes</taxon>
        <taxon>Debaryomycetaceae</taxon>
        <taxon>Suhomyces</taxon>
    </lineage>
</organism>
<reference evidence="6" key="1">
    <citation type="submission" date="2016-05" db="EMBL/GenBank/DDBJ databases">
        <title>Comparative genomics of biotechnologically important yeasts.</title>
        <authorList>
            <consortium name="DOE Joint Genome Institute"/>
            <person name="Riley R."/>
            <person name="Haridas S."/>
            <person name="Wolfe K.H."/>
            <person name="Lopes M.R."/>
            <person name="Hittinger C.T."/>
            <person name="Goker M."/>
            <person name="Salamov A."/>
            <person name="Wisecaver J."/>
            <person name="Long T.M."/>
            <person name="Aerts A.L."/>
            <person name="Barry K."/>
            <person name="Choi C."/>
            <person name="Clum A."/>
            <person name="Coughlan A.Y."/>
            <person name="Deshpande S."/>
            <person name="Douglass A.P."/>
            <person name="Hanson S.J."/>
            <person name="Klenk H.-P."/>
            <person name="Labutti K."/>
            <person name="Lapidus A."/>
            <person name="Lindquist E."/>
            <person name="Lipzen A."/>
            <person name="Meier-Kolthoff J.P."/>
            <person name="Ohm R.A."/>
            <person name="Otillar R.P."/>
            <person name="Pangilinan J."/>
            <person name="Peng Y."/>
            <person name="Rokas A."/>
            <person name="Rosa C.A."/>
            <person name="Scheuner C."/>
            <person name="Sibirny A.A."/>
            <person name="Slot J.C."/>
            <person name="Stielow J.B."/>
            <person name="Sun H."/>
            <person name="Kurtzman C.P."/>
            <person name="Blackwell M."/>
            <person name="Grigoriev I.V."/>
            <person name="Jeffries T.W."/>
        </authorList>
    </citation>
    <scope>NUCLEOTIDE SEQUENCE [LARGE SCALE GENOMIC DNA]</scope>
    <source>
        <strain evidence="6">NRRL Y-17324</strain>
    </source>
</reference>
<dbReference type="GO" id="GO:0006289">
    <property type="term" value="P:nucleotide-excision repair"/>
    <property type="evidence" value="ECO:0007669"/>
    <property type="project" value="TreeGrafter"/>
</dbReference>
<dbReference type="GO" id="GO:0031573">
    <property type="term" value="P:mitotic intra-S DNA damage checkpoint signaling"/>
    <property type="evidence" value="ECO:0007669"/>
    <property type="project" value="TreeGrafter"/>
</dbReference>
<dbReference type="GO" id="GO:0030896">
    <property type="term" value="C:checkpoint clamp complex"/>
    <property type="evidence" value="ECO:0007669"/>
    <property type="project" value="InterPro"/>
</dbReference>
<comment type="similarity">
    <text evidence="2 4">Belongs to the HUS1 family.</text>
</comment>